<dbReference type="Proteomes" id="UP000017836">
    <property type="component" value="Unassembled WGS sequence"/>
</dbReference>
<evidence type="ECO:0000313" key="2">
    <source>
        <dbReference type="EMBL" id="ERM98745.1"/>
    </source>
</evidence>
<feature type="compositionally biased region" description="Basic residues" evidence="1">
    <location>
        <begin position="75"/>
        <end position="85"/>
    </location>
</feature>
<dbReference type="EMBL" id="KI395277">
    <property type="protein sequence ID" value="ERM98745.1"/>
    <property type="molecule type" value="Genomic_DNA"/>
</dbReference>
<feature type="region of interest" description="Disordered" evidence="1">
    <location>
        <begin position="65"/>
        <end position="85"/>
    </location>
</feature>
<gene>
    <name evidence="2" type="ORF">AMTR_s00082p00093820</name>
</gene>
<proteinExistence type="predicted"/>
<dbReference type="HOGENOM" id="CLU_2515671_0_0_1"/>
<dbReference type="Gramene" id="ERM98745">
    <property type="protein sequence ID" value="ERM98745"/>
    <property type="gene ID" value="AMTR_s00082p00093820"/>
</dbReference>
<name>W1NU35_AMBTC</name>
<sequence length="85" mass="9565">MQHGRPRWQRMVKGMCSSCLLKPKMHGSKRCMAESCTHRHQNAHGSVKCTAVKSVRHKAVFGSEKHATVTSAGHQTRKAVRSARW</sequence>
<reference evidence="3" key="1">
    <citation type="journal article" date="2013" name="Science">
        <title>The Amborella genome and the evolution of flowering plants.</title>
        <authorList>
            <consortium name="Amborella Genome Project"/>
        </authorList>
    </citation>
    <scope>NUCLEOTIDE SEQUENCE [LARGE SCALE GENOMIC DNA]</scope>
</reference>
<organism evidence="2 3">
    <name type="scientific">Amborella trichopoda</name>
    <dbReference type="NCBI Taxonomy" id="13333"/>
    <lineage>
        <taxon>Eukaryota</taxon>
        <taxon>Viridiplantae</taxon>
        <taxon>Streptophyta</taxon>
        <taxon>Embryophyta</taxon>
        <taxon>Tracheophyta</taxon>
        <taxon>Spermatophyta</taxon>
        <taxon>Magnoliopsida</taxon>
        <taxon>Amborellales</taxon>
        <taxon>Amborellaceae</taxon>
        <taxon>Amborella</taxon>
    </lineage>
</organism>
<protein>
    <submittedName>
        <fullName evidence="2">Uncharacterized protein</fullName>
    </submittedName>
</protein>
<keyword evidence="3" id="KW-1185">Reference proteome</keyword>
<accession>W1NU35</accession>
<dbReference type="AlphaFoldDB" id="W1NU35"/>
<evidence type="ECO:0000313" key="3">
    <source>
        <dbReference type="Proteomes" id="UP000017836"/>
    </source>
</evidence>
<evidence type="ECO:0000256" key="1">
    <source>
        <dbReference type="SAM" id="MobiDB-lite"/>
    </source>
</evidence>